<feature type="domain" description="SAM-dependent MTase TRM10-type" evidence="4">
    <location>
        <begin position="81"/>
        <end position="273"/>
    </location>
</feature>
<dbReference type="PROSITE" id="PS51675">
    <property type="entry name" value="SAM_MT_TRM10"/>
    <property type="match status" value="1"/>
</dbReference>
<protein>
    <submittedName>
        <fullName evidence="5">tRNA (Guanine-N1-)-methyltransferase</fullName>
    </submittedName>
</protein>
<dbReference type="InterPro" id="IPR028564">
    <property type="entry name" value="MT_TRM10-typ"/>
</dbReference>
<accession>A8M9Y5</accession>
<evidence type="ECO:0000313" key="6">
    <source>
        <dbReference type="Proteomes" id="UP000001137"/>
    </source>
</evidence>
<dbReference type="STRING" id="397948.Cmaq_1633"/>
<keyword evidence="2 5" id="KW-0808">Transferase</keyword>
<evidence type="ECO:0000256" key="1">
    <source>
        <dbReference type="ARBA" id="ARBA00022603"/>
    </source>
</evidence>
<proteinExistence type="predicted"/>
<reference evidence="5 6" key="1">
    <citation type="submission" date="2007-10" db="EMBL/GenBank/DDBJ databases">
        <title>Complete sequence of Caldivirga maquilingensis IC-167.</title>
        <authorList>
            <consortium name="US DOE Joint Genome Institute"/>
            <person name="Copeland A."/>
            <person name="Lucas S."/>
            <person name="Lapidus A."/>
            <person name="Barry K."/>
            <person name="Glavina del Rio T."/>
            <person name="Dalin E."/>
            <person name="Tice H."/>
            <person name="Pitluck S."/>
            <person name="Saunders E."/>
            <person name="Brettin T."/>
            <person name="Bruce D."/>
            <person name="Detter J.C."/>
            <person name="Han C."/>
            <person name="Schmutz J."/>
            <person name="Larimer F."/>
            <person name="Land M."/>
            <person name="Hauser L."/>
            <person name="Kyrpides N."/>
            <person name="Ivanova N."/>
            <person name="Biddle J.F."/>
            <person name="Zhang Z."/>
            <person name="Fitz-Gibbon S.T."/>
            <person name="Lowe T.M."/>
            <person name="Saltikov C."/>
            <person name="House C.H."/>
            <person name="Richardson P."/>
        </authorList>
    </citation>
    <scope>NUCLEOTIDE SEQUENCE [LARGE SCALE GENOMIC DNA]</scope>
    <source>
        <strain evidence="6">ATCC 700844 / DSM 13496 / JCM 10307 / IC-167</strain>
    </source>
</reference>
<sequence>MHALTALMHSLRGVCNGVYVNGRLLNRYGGFNEVAVQVLLGRLKVCRGSRRGLALVNTDDSPVLSDLGGSDVNCFIDYRCSEVIMHNAVMPEYPQFVIDVSHWRRHTEGELRSLIIQLIQALREVRRYLWDGNLTVTGIDSDFMELLRKFTGNINTAVRFLGSIPPSYLKSAVMLDPYGDVELTEGVIKSINVFIIGGISDSEVIRKGETLELYRDLGLSEFNIPRVRLTLRGVLTGVPERINKLVSILLMVKCSGYNLEDAIIANQSKADKINRLNRELSMLRIIDSNTVSNLLTWLGLTPWDNKVASVLRRRGLLHGDSF</sequence>
<dbReference type="GO" id="GO:0008168">
    <property type="term" value="F:methyltransferase activity"/>
    <property type="evidence" value="ECO:0007669"/>
    <property type="project" value="UniProtKB-KW"/>
</dbReference>
<gene>
    <name evidence="5" type="ordered locus">Cmaq_1633</name>
</gene>
<keyword evidence="1 5" id="KW-0489">Methyltransferase</keyword>
<evidence type="ECO:0000256" key="2">
    <source>
        <dbReference type="ARBA" id="ARBA00022679"/>
    </source>
</evidence>
<dbReference type="EMBL" id="CP000852">
    <property type="protein sequence ID" value="ABW02456.1"/>
    <property type="molecule type" value="Genomic_DNA"/>
</dbReference>
<dbReference type="eggNOG" id="arCOG00967">
    <property type="taxonomic scope" value="Archaea"/>
</dbReference>
<organism evidence="5 6">
    <name type="scientific">Caldivirga maquilingensis (strain ATCC 700844 / DSM 13496 / JCM 10307 / IC-167)</name>
    <dbReference type="NCBI Taxonomy" id="397948"/>
    <lineage>
        <taxon>Archaea</taxon>
        <taxon>Thermoproteota</taxon>
        <taxon>Thermoprotei</taxon>
        <taxon>Thermoproteales</taxon>
        <taxon>Thermoproteaceae</taxon>
        <taxon>Caldivirga</taxon>
    </lineage>
</organism>
<dbReference type="Proteomes" id="UP000001137">
    <property type="component" value="Chromosome"/>
</dbReference>
<dbReference type="GO" id="GO:0032259">
    <property type="term" value="P:methylation"/>
    <property type="evidence" value="ECO:0007669"/>
    <property type="project" value="UniProtKB-KW"/>
</dbReference>
<keyword evidence="6" id="KW-1185">Reference proteome</keyword>
<dbReference type="HOGENOM" id="CLU_061952_0_0_2"/>
<evidence type="ECO:0000256" key="3">
    <source>
        <dbReference type="ARBA" id="ARBA00022691"/>
    </source>
</evidence>
<dbReference type="InterPro" id="IPR038459">
    <property type="entry name" value="MT_TRM10-typ_sf"/>
</dbReference>
<dbReference type="AlphaFoldDB" id="A8M9Y5"/>
<dbReference type="Gene3D" id="3.40.1280.30">
    <property type="match status" value="1"/>
</dbReference>
<keyword evidence="3" id="KW-0949">S-adenosyl-L-methionine</keyword>
<dbReference type="KEGG" id="cma:Cmaq_1633"/>
<evidence type="ECO:0000313" key="5">
    <source>
        <dbReference type="EMBL" id="ABW02456.1"/>
    </source>
</evidence>
<name>A8M9Y5_CALMQ</name>
<evidence type="ECO:0000259" key="4">
    <source>
        <dbReference type="PROSITE" id="PS51675"/>
    </source>
</evidence>